<evidence type="ECO:0000256" key="1">
    <source>
        <dbReference type="SAM" id="MobiDB-lite"/>
    </source>
</evidence>
<dbReference type="Proteomes" id="UP001055712">
    <property type="component" value="Unassembled WGS sequence"/>
</dbReference>
<sequence>MSVRSPLFGTVLLGLFLLLLTGSISIYSRSSIDTDSARRLLLLFFNSSDKKDATTAALHLQQPKALDEEAADEHPAQRSAHNDTLLAAEQHGIESFLEGKQEEQQSSKPAVEKDKEQQQAKEPRPKEQEEQQEAGGGAAVQDQQGASGTHAKAGKQPQQRCAVYNNVGYHMDVAAGMAWAFQEAGCAVALYLDSMTRGLKARLFPGCCWLCNAGSVPQSTSLADWLHCVSLVLNEEWFKGDYRDPAAMLGDLPQFDVVVFATFPEGPMELPGQLKLVAAAAKVPHQRQLLVLHNPDHLLRMPPLTALVLQHAVLRVPRNLTMGGNAGQALPLTRMQPATLAPFVSNYTRSLLETWSGTLGPAAIPHVEVPWLPPLVPSKSLDGGVPADQLKHLCIQGTIEPFRRDYAAAFKAASHPAVLAQLRRRKEKLLLVGSERLDAPPLACPEALQPYVHKHSNLEYKDYYALLTRCRALLTAFPQSDVYLMNKSSSTLAAAIHVGTPVVTEERVIAAYSYLQRPALFAYNTPPGAIERDPVALASISAQSIAADLRTKRQRQQQRHSKRRSRRLGEVEGEDEEEVEQPEQGSYAAALLHAFDTGAAAAAHSAARSLKAELMRHNTEVAGQFLRDTATFAAAATAASPHVEPQ</sequence>
<dbReference type="EMBL" id="SIDB01000013">
    <property type="protein sequence ID" value="KAI3424286.1"/>
    <property type="molecule type" value="Genomic_DNA"/>
</dbReference>
<proteinExistence type="predicted"/>
<feature type="region of interest" description="Disordered" evidence="1">
    <location>
        <begin position="548"/>
        <end position="584"/>
    </location>
</feature>
<evidence type="ECO:0000313" key="3">
    <source>
        <dbReference type="Proteomes" id="UP001055712"/>
    </source>
</evidence>
<feature type="compositionally biased region" description="Acidic residues" evidence="1">
    <location>
        <begin position="571"/>
        <end position="581"/>
    </location>
</feature>
<reference evidence="2" key="2">
    <citation type="submission" date="2020-11" db="EMBL/GenBank/DDBJ databases">
        <authorList>
            <person name="Cecchin M."/>
            <person name="Marcolungo L."/>
            <person name="Rossato M."/>
            <person name="Girolomoni L."/>
            <person name="Cosentino E."/>
            <person name="Cuine S."/>
            <person name="Li-Beisson Y."/>
            <person name="Delledonne M."/>
            <person name="Ballottari M."/>
        </authorList>
    </citation>
    <scope>NUCLEOTIDE SEQUENCE</scope>
    <source>
        <strain evidence="2">211/11P</strain>
        <tissue evidence="2">Whole cell</tissue>
    </source>
</reference>
<feature type="region of interest" description="Disordered" evidence="1">
    <location>
        <begin position="99"/>
        <end position="157"/>
    </location>
</feature>
<dbReference type="OrthoDB" id="549336at2759"/>
<feature type="compositionally biased region" description="Basic residues" evidence="1">
    <location>
        <begin position="552"/>
        <end position="566"/>
    </location>
</feature>
<organism evidence="2 3">
    <name type="scientific">Chlorella vulgaris</name>
    <name type="common">Green alga</name>
    <dbReference type="NCBI Taxonomy" id="3077"/>
    <lineage>
        <taxon>Eukaryota</taxon>
        <taxon>Viridiplantae</taxon>
        <taxon>Chlorophyta</taxon>
        <taxon>core chlorophytes</taxon>
        <taxon>Trebouxiophyceae</taxon>
        <taxon>Chlorellales</taxon>
        <taxon>Chlorellaceae</taxon>
        <taxon>Chlorella clade</taxon>
        <taxon>Chlorella</taxon>
    </lineage>
</organism>
<accession>A0A9D4YT12</accession>
<gene>
    <name evidence="2" type="ORF">D9Q98_009841</name>
</gene>
<comment type="caution">
    <text evidence="2">The sequence shown here is derived from an EMBL/GenBank/DDBJ whole genome shotgun (WGS) entry which is preliminary data.</text>
</comment>
<feature type="compositionally biased region" description="Basic and acidic residues" evidence="1">
    <location>
        <begin position="99"/>
        <end position="129"/>
    </location>
</feature>
<name>A0A9D4YT12_CHLVU</name>
<protein>
    <submittedName>
        <fullName evidence="2">Uncharacterized protein</fullName>
    </submittedName>
</protein>
<keyword evidence="3" id="KW-1185">Reference proteome</keyword>
<reference evidence="2" key="1">
    <citation type="journal article" date="2019" name="Plant J.">
        <title>Chlorella vulgaris genome assembly and annotation reveals the molecular basis for metabolic acclimation to high light conditions.</title>
        <authorList>
            <person name="Cecchin M."/>
            <person name="Marcolungo L."/>
            <person name="Rossato M."/>
            <person name="Girolomoni L."/>
            <person name="Cosentino E."/>
            <person name="Cuine S."/>
            <person name="Li-Beisson Y."/>
            <person name="Delledonne M."/>
            <person name="Ballottari M."/>
        </authorList>
    </citation>
    <scope>NUCLEOTIDE SEQUENCE</scope>
    <source>
        <strain evidence="2">211/11P</strain>
    </source>
</reference>
<dbReference type="AlphaFoldDB" id="A0A9D4YT12"/>
<evidence type="ECO:0000313" key="2">
    <source>
        <dbReference type="EMBL" id="KAI3424286.1"/>
    </source>
</evidence>